<dbReference type="InterPro" id="IPR025326">
    <property type="entry name" value="DUF4232"/>
</dbReference>
<feature type="region of interest" description="Disordered" evidence="1">
    <location>
        <begin position="30"/>
        <end position="88"/>
    </location>
</feature>
<gene>
    <name evidence="4" type="ORF">RQC66_09555</name>
</gene>
<feature type="signal peptide" evidence="2">
    <location>
        <begin position="1"/>
        <end position="29"/>
    </location>
</feature>
<evidence type="ECO:0000313" key="5">
    <source>
        <dbReference type="Proteomes" id="UP001257948"/>
    </source>
</evidence>
<reference evidence="5" key="1">
    <citation type="submission" date="2023-07" db="EMBL/GenBank/DDBJ databases">
        <title>Draft genome sequence of the endophytic actinobacterium Streptomyces justiciae WPN32, a potential antibiotic producer.</title>
        <authorList>
            <person name="Yasawong M."/>
            <person name="Pana W."/>
            <person name="Ganta P."/>
            <person name="Santapan N."/>
            <person name="Songngamsuk T."/>
            <person name="Phatcharaharikarn M."/>
            <person name="Kerdtoob S."/>
            <person name="Nantapong N."/>
        </authorList>
    </citation>
    <scope>NUCLEOTIDE SEQUENCE [LARGE SCALE GENOMIC DNA]</scope>
    <source>
        <strain evidence="5">WPN32</strain>
    </source>
</reference>
<keyword evidence="5" id="KW-1185">Reference proteome</keyword>
<dbReference type="Pfam" id="PF14016">
    <property type="entry name" value="DUF4232"/>
    <property type="match status" value="1"/>
</dbReference>
<evidence type="ECO:0000256" key="2">
    <source>
        <dbReference type="SAM" id="SignalP"/>
    </source>
</evidence>
<evidence type="ECO:0000259" key="3">
    <source>
        <dbReference type="Pfam" id="PF14016"/>
    </source>
</evidence>
<dbReference type="EMBL" id="JAVTLL010000005">
    <property type="protein sequence ID" value="MDT7840980.1"/>
    <property type="molecule type" value="Genomic_DNA"/>
</dbReference>
<dbReference type="RefSeq" id="WP_314199781.1">
    <property type="nucleotide sequence ID" value="NZ_JAVTLL010000005.1"/>
</dbReference>
<evidence type="ECO:0000313" key="4">
    <source>
        <dbReference type="EMBL" id="MDT7840980.1"/>
    </source>
</evidence>
<feature type="compositionally biased region" description="Low complexity" evidence="1">
    <location>
        <begin position="34"/>
        <end position="58"/>
    </location>
</feature>
<dbReference type="PROSITE" id="PS51257">
    <property type="entry name" value="PROKAR_LIPOPROTEIN"/>
    <property type="match status" value="1"/>
</dbReference>
<feature type="chain" id="PRO_5045843496" evidence="2">
    <location>
        <begin position="30"/>
        <end position="231"/>
    </location>
</feature>
<sequence length="231" mass="23565">MGAARTRLKTYALGAAAVVALLASTACEAGGGTDDAAASATPSSASDASSSAPSAPGTVTPGSDDENAGGEAGATEDAGEEARPCTDSDVSVVTKVYPHDEARHLLLTATNISDSTCTLYLYPYVSFGDGAVEQIGPMESKPKKLATVAPGGKGYAGLLLWRADEETTAVKSMTIGFVDIENVEAGVAQLAVEFPDGTDFLNVGDPAVSATPQVTYWNTDLAATEKFMFAR</sequence>
<accession>A0ABU3LP19</accession>
<protein>
    <submittedName>
        <fullName evidence="4">DUF4232 domain-containing protein</fullName>
    </submittedName>
</protein>
<keyword evidence="2" id="KW-0732">Signal</keyword>
<dbReference type="Proteomes" id="UP001257948">
    <property type="component" value="Unassembled WGS sequence"/>
</dbReference>
<feature type="domain" description="DUF4232" evidence="3">
    <location>
        <begin position="85"/>
        <end position="201"/>
    </location>
</feature>
<organism evidence="4 5">
    <name type="scientific">Streptomyces justiciae</name>
    <dbReference type="NCBI Taxonomy" id="2780140"/>
    <lineage>
        <taxon>Bacteria</taxon>
        <taxon>Bacillati</taxon>
        <taxon>Actinomycetota</taxon>
        <taxon>Actinomycetes</taxon>
        <taxon>Kitasatosporales</taxon>
        <taxon>Streptomycetaceae</taxon>
        <taxon>Streptomyces</taxon>
    </lineage>
</organism>
<evidence type="ECO:0000256" key="1">
    <source>
        <dbReference type="SAM" id="MobiDB-lite"/>
    </source>
</evidence>
<comment type="caution">
    <text evidence="4">The sequence shown here is derived from an EMBL/GenBank/DDBJ whole genome shotgun (WGS) entry which is preliminary data.</text>
</comment>
<proteinExistence type="predicted"/>
<name>A0ABU3LP19_9ACTN</name>